<protein>
    <submittedName>
        <fullName evidence="2">Uncharacterized protein</fullName>
    </submittedName>
</protein>
<gene>
    <name evidence="2" type="ordered locus">Htur_1162</name>
</gene>
<dbReference type="Proteomes" id="UP000001903">
    <property type="component" value="Chromosome"/>
</dbReference>
<organism evidence="2 3">
    <name type="scientific">Haloterrigena turkmenica (strain ATCC 51198 / DSM 5511 / JCM 9101 / NCIMB 13204 / VKM B-1734 / 4k)</name>
    <name type="common">Halococcus turkmenicus</name>
    <dbReference type="NCBI Taxonomy" id="543526"/>
    <lineage>
        <taxon>Archaea</taxon>
        <taxon>Methanobacteriati</taxon>
        <taxon>Methanobacteriota</taxon>
        <taxon>Stenosarchaea group</taxon>
        <taxon>Halobacteria</taxon>
        <taxon>Halobacteriales</taxon>
        <taxon>Natrialbaceae</taxon>
        <taxon>Haloterrigena</taxon>
    </lineage>
</organism>
<proteinExistence type="predicted"/>
<dbReference type="HOGENOM" id="CLU_951902_0_0_2"/>
<keyword evidence="3" id="KW-1185">Reference proteome</keyword>
<sequence>MLGICTFHAATRLFNSDAPRVVAKLMFTYTGWSSRIRYNGKIVESDSACICRFRFGSRGPTPNIIAGRLNTSVGVSRPSSVRCLRAGDHGGSTAGQRGSRGSHVSATDFGSVCPPVRLTPDRFASHDTRSSSSLVANSKRSVRSVDANRSPLFPSVPSSTQSDGASDPRLERRYRSDFGRLEHRYHSITRPKRTATDGTGSISPGSPLVIESCPGYPGGTTPERPRLDPWRLLTADISSGAIDHGLRRRSHSRTLSRPLRCRSAPVTDVLRGRNGVYGSHNNTPSRGTVAYP</sequence>
<feature type="compositionally biased region" description="Basic and acidic residues" evidence="1">
    <location>
        <begin position="120"/>
        <end position="129"/>
    </location>
</feature>
<feature type="compositionally biased region" description="Polar residues" evidence="1">
    <location>
        <begin position="130"/>
        <end position="139"/>
    </location>
</feature>
<dbReference type="AlphaFoldDB" id="D2RZD0"/>
<dbReference type="EMBL" id="CP001860">
    <property type="protein sequence ID" value="ADB60054.1"/>
    <property type="molecule type" value="Genomic_DNA"/>
</dbReference>
<evidence type="ECO:0000313" key="3">
    <source>
        <dbReference type="Proteomes" id="UP000001903"/>
    </source>
</evidence>
<accession>D2RZD0</accession>
<name>D2RZD0_HALTV</name>
<dbReference type="KEGG" id="htu:Htur_1162"/>
<feature type="region of interest" description="Disordered" evidence="1">
    <location>
        <begin position="84"/>
        <end position="108"/>
    </location>
</feature>
<evidence type="ECO:0000256" key="1">
    <source>
        <dbReference type="SAM" id="MobiDB-lite"/>
    </source>
</evidence>
<feature type="compositionally biased region" description="Basic and acidic residues" evidence="1">
    <location>
        <begin position="166"/>
        <end position="185"/>
    </location>
</feature>
<dbReference type="STRING" id="543526.Htur_1162"/>
<evidence type="ECO:0000313" key="2">
    <source>
        <dbReference type="EMBL" id="ADB60054.1"/>
    </source>
</evidence>
<reference evidence="2 3" key="1">
    <citation type="journal article" date="2010" name="Stand. Genomic Sci.">
        <title>Complete genome sequence of Haloterrigena turkmenica type strain (4k).</title>
        <authorList>
            <person name="Saunders E."/>
            <person name="Tindall B.J."/>
            <person name="Fahnrich R."/>
            <person name="Lapidus A."/>
            <person name="Copeland A."/>
            <person name="Del Rio T.G."/>
            <person name="Lucas S."/>
            <person name="Chen F."/>
            <person name="Tice H."/>
            <person name="Cheng J.F."/>
            <person name="Han C."/>
            <person name="Detter J.C."/>
            <person name="Bruce D."/>
            <person name="Goodwin L."/>
            <person name="Chain P."/>
            <person name="Pitluck S."/>
            <person name="Pati A."/>
            <person name="Ivanova N."/>
            <person name="Mavromatis K."/>
            <person name="Chen A."/>
            <person name="Palaniappan K."/>
            <person name="Land M."/>
            <person name="Hauser L."/>
            <person name="Chang Y.J."/>
            <person name="Jeffries C.D."/>
            <person name="Brettin T."/>
            <person name="Rohde M."/>
            <person name="Goker M."/>
            <person name="Bristow J."/>
            <person name="Eisen J.A."/>
            <person name="Markowitz V."/>
            <person name="Hugenholtz P."/>
            <person name="Klenk H.P."/>
            <person name="Kyrpides N.C."/>
        </authorList>
    </citation>
    <scope>NUCLEOTIDE SEQUENCE [LARGE SCALE GENOMIC DNA]</scope>
    <source>
        <strain evidence="3">ATCC 51198 / DSM 5511 / JCM 9101 / NCIMB 13204 / VKM B-1734 / 4k</strain>
    </source>
</reference>
<feature type="region of interest" description="Disordered" evidence="1">
    <location>
        <begin position="120"/>
        <end position="209"/>
    </location>
</feature>